<gene>
    <name evidence="2" type="ORF">GUJ93_ZPchr0002g23498</name>
</gene>
<proteinExistence type="predicted"/>
<evidence type="ECO:0000313" key="3">
    <source>
        <dbReference type="Proteomes" id="UP000729402"/>
    </source>
</evidence>
<reference evidence="2" key="1">
    <citation type="journal article" date="2021" name="bioRxiv">
        <title>Whole Genome Assembly and Annotation of Northern Wild Rice, Zizania palustris L., Supports a Whole Genome Duplication in the Zizania Genus.</title>
        <authorList>
            <person name="Haas M."/>
            <person name="Kono T."/>
            <person name="Macchietto M."/>
            <person name="Millas R."/>
            <person name="McGilp L."/>
            <person name="Shao M."/>
            <person name="Duquette J."/>
            <person name="Hirsch C.N."/>
            <person name="Kimball J."/>
        </authorList>
    </citation>
    <scope>NUCLEOTIDE SEQUENCE</scope>
    <source>
        <tissue evidence="2">Fresh leaf tissue</tissue>
    </source>
</reference>
<comment type="caution">
    <text evidence="2">The sequence shown here is derived from an EMBL/GenBank/DDBJ whole genome shotgun (WGS) entry which is preliminary data.</text>
</comment>
<protein>
    <submittedName>
        <fullName evidence="2">Uncharacterized protein</fullName>
    </submittedName>
</protein>
<dbReference type="AlphaFoldDB" id="A0A8J5SNM2"/>
<dbReference type="Proteomes" id="UP000729402">
    <property type="component" value="Unassembled WGS sequence"/>
</dbReference>
<feature type="region of interest" description="Disordered" evidence="1">
    <location>
        <begin position="38"/>
        <end position="65"/>
    </location>
</feature>
<evidence type="ECO:0000313" key="2">
    <source>
        <dbReference type="EMBL" id="KAG8059991.1"/>
    </source>
</evidence>
<sequence length="112" mass="12030">MSERWQRRRVPGWTAVVIGMGGWRWPEAWAVAGGRRPVARHSGSGALVGGAGERRRRAARPTAGGQWYTVGVGRRGWHDEHRGGSGGAAGAGARIPGVRFPCTRAGGENLYW</sequence>
<organism evidence="2 3">
    <name type="scientific">Zizania palustris</name>
    <name type="common">Northern wild rice</name>
    <dbReference type="NCBI Taxonomy" id="103762"/>
    <lineage>
        <taxon>Eukaryota</taxon>
        <taxon>Viridiplantae</taxon>
        <taxon>Streptophyta</taxon>
        <taxon>Embryophyta</taxon>
        <taxon>Tracheophyta</taxon>
        <taxon>Spermatophyta</taxon>
        <taxon>Magnoliopsida</taxon>
        <taxon>Liliopsida</taxon>
        <taxon>Poales</taxon>
        <taxon>Poaceae</taxon>
        <taxon>BOP clade</taxon>
        <taxon>Oryzoideae</taxon>
        <taxon>Oryzeae</taxon>
        <taxon>Zizaniinae</taxon>
        <taxon>Zizania</taxon>
    </lineage>
</organism>
<keyword evidence="3" id="KW-1185">Reference proteome</keyword>
<accession>A0A8J5SNM2</accession>
<evidence type="ECO:0000256" key="1">
    <source>
        <dbReference type="SAM" id="MobiDB-lite"/>
    </source>
</evidence>
<name>A0A8J5SNM2_ZIZPA</name>
<reference evidence="2" key="2">
    <citation type="submission" date="2021-02" db="EMBL/GenBank/DDBJ databases">
        <authorList>
            <person name="Kimball J.A."/>
            <person name="Haas M.W."/>
            <person name="Macchietto M."/>
            <person name="Kono T."/>
            <person name="Duquette J."/>
            <person name="Shao M."/>
        </authorList>
    </citation>
    <scope>NUCLEOTIDE SEQUENCE</scope>
    <source>
        <tissue evidence="2">Fresh leaf tissue</tissue>
    </source>
</reference>
<dbReference type="EMBL" id="JAAALK010000287">
    <property type="protein sequence ID" value="KAG8059991.1"/>
    <property type="molecule type" value="Genomic_DNA"/>
</dbReference>
<feature type="region of interest" description="Disordered" evidence="1">
    <location>
        <begin position="78"/>
        <end position="98"/>
    </location>
</feature>